<feature type="region of interest" description="Disordered" evidence="8">
    <location>
        <begin position="1554"/>
        <end position="1576"/>
    </location>
</feature>
<dbReference type="InterPro" id="IPR036259">
    <property type="entry name" value="MFS_trans_sf"/>
</dbReference>
<feature type="transmembrane region" description="Helical" evidence="9">
    <location>
        <begin position="1395"/>
        <end position="1416"/>
    </location>
</feature>
<reference evidence="11" key="1">
    <citation type="journal article" date="2017" name="Mycologia">
        <title>Fusarium algeriense, sp. nov., a novel toxigenic crown rot pathogen of durum wheat from Algeria is nested in the Fusarium burgessii species complex.</title>
        <authorList>
            <person name="Laraba I."/>
            <person name="Keddad A."/>
            <person name="Boureghda H."/>
            <person name="Abdallah N."/>
            <person name="Vaughan M.M."/>
            <person name="Proctor R.H."/>
            <person name="Busman M."/>
            <person name="O'Donnell K."/>
        </authorList>
    </citation>
    <scope>NUCLEOTIDE SEQUENCE</scope>
    <source>
        <strain evidence="11">NRRL 25174</strain>
    </source>
</reference>
<feature type="transmembrane region" description="Helical" evidence="9">
    <location>
        <begin position="1462"/>
        <end position="1486"/>
    </location>
</feature>
<feature type="region of interest" description="Disordered" evidence="8">
    <location>
        <begin position="92"/>
        <end position="113"/>
    </location>
</feature>
<dbReference type="Gene3D" id="3.40.50.1820">
    <property type="entry name" value="alpha/beta hydrolase"/>
    <property type="match status" value="1"/>
</dbReference>
<name>A0A9P5E1S5_9HYPO</name>
<feature type="transmembrane region" description="Helical" evidence="9">
    <location>
        <begin position="1367"/>
        <end position="1388"/>
    </location>
</feature>
<sequence length="1576" mass="176511">MDAHGSFLNRNKLSPESIPSTGLSVIYEPEADAPIVDIILVHGLKGHPYKTWRCKQTAENSDKQSTYPGKDGLKSSTSKRLELRQSIKAFVKGSSSKSRHDSSLTPSTVHNVTTPDGSDSTVFWPVDLLPQVCQKARILTFGYDTKITKFTSGPTNANSIFSHGKDFLFALRRETVRCRPIIFIAHSLGGILVKEMLALSSTTEASGLKGIIESTAAVVFLGTPHRGSPDLSAIGEWARSMLSGLHFQTTSTILDTLGLKTTDLERAHEAFCRLWYQYDFQVKTFQESFGLTGIDLGVLGNKVVPHESSLIGDPREHAETLQANHKQMSRFSSAHDPNYVKVAGEIKVFYDAIHDAQAPKRCIAESNDAIKMKQGRYGGLQRVYETPNSKSNLPDSLDQNALRKFLAALPFDKMNARRESILSPSLNTGNWLFRNETFHLWNTTTDWSQRLFLIKGKPGAGKSTLMNETVRHMQCMYRGDGICASFFIDAAGEHLQRCASGIFRSLLYQLLSQSDICSPGMNLEKSNLISRIKAGAPLSSLDWTEQYLENLLAQTLEYLSYSGIPVFIFVDAVDELGYQMQRHQVDFWSELLHSPYIQNLRICLSCRHFPNVTVTGCLALALDAHNKDDISNYIKQRLDARISLEEGDWIKVVTEKIQSLSCGVFLWVVLMVDDILASYDEGASLLRLIRQVERTPRELEDLYIRMLTFTRSSERQLAGRMLQWVFAANRPLRLDEWNHILAFIQDPKPNSLAEWRESENYIENDGQLERKIKSISRGLLEVSTKQVDVLAEKNGEVSSINAGVGSLDHEEGSARVVRLIHHSVYDFFMHKGGFMILGLESLDPLGDCHCTIINTYFDYLLIPELDEYILARQRVNMASMMSSSFSSLDTGEAQNVHDVTKRQGSKYSPEGLETQPTWNYFQIVENWLAEGSLSSCAGSITSHAAHSVSRQSVGMASKVLDDYPALLVYITMELMLHIEYVDFQHDPTKAIQELINRLKENSIWIRLRALQQEKHMRQMEDKWVEAMTQSLLPSIPSKFFWASIGASPQSDLVPGCLTASSIMGVFTKFRFFNRRLALSCVLIAVSTFNYGFDNQAFATTQAMDSFDKQFGVLNAKTGKYVLEPYWLSLFNSLNYIGFAAGVLSGTWISSRWGRRWCMFVMSIYALGTATIAVTSFHREQIMAARILNYVYVGMELGVVPTFQSEIVPAQARGFMVGSYQLSLAIGGLVINSICYGTSSLPDNRAWRIPLGMFYIVPSIVIAGIWFVPESPRWLLRKNRVEEARNSLEKIREGVFTYEEIEAEFTELRVSLEEETEQGRFVELFRGINLKRTLIVVAANFFQQAGGQAFVSQYGTIYVKSLGTINPFGFSLITSSIGIVTIICILLWTDIIGRRVLMIASSVTMFAAMVTMGSLGIQTPVDDSRKKGVISMMAVFASGFGMGWAPLVYVVTTEISALRLRDLTSRVGFTVNVIMNFAVNFSIPYLIYDKYAGLNSKVGFIFGGIMATAIVFVFFCVPECTGKTLEQVDFLFNQGVPTRQFGKVDAAEMMRAAQREDDLGKLRSDNKDNSVTAEQPV</sequence>
<feature type="transmembrane region" description="Helical" evidence="9">
    <location>
        <begin position="1498"/>
        <end position="1516"/>
    </location>
</feature>
<dbReference type="InterPro" id="IPR003663">
    <property type="entry name" value="Sugar/inositol_transpt"/>
</dbReference>
<dbReference type="SUPFAM" id="SSF103473">
    <property type="entry name" value="MFS general substrate transporter"/>
    <property type="match status" value="1"/>
</dbReference>
<keyword evidence="6 9" id="KW-1133">Transmembrane helix</keyword>
<evidence type="ECO:0000256" key="4">
    <source>
        <dbReference type="ARBA" id="ARBA00022692"/>
    </source>
</evidence>
<evidence type="ECO:0000256" key="3">
    <source>
        <dbReference type="ARBA" id="ARBA00022448"/>
    </source>
</evidence>
<evidence type="ECO:0000256" key="9">
    <source>
        <dbReference type="SAM" id="Phobius"/>
    </source>
</evidence>
<dbReference type="Proteomes" id="UP000730481">
    <property type="component" value="Unassembled WGS sequence"/>
</dbReference>
<dbReference type="NCBIfam" id="TIGR00879">
    <property type="entry name" value="SP"/>
    <property type="match status" value="1"/>
</dbReference>
<evidence type="ECO:0000256" key="5">
    <source>
        <dbReference type="ARBA" id="ARBA00022737"/>
    </source>
</evidence>
<dbReference type="EMBL" id="PVQB02000025">
    <property type="protein sequence ID" value="KAF4345552.1"/>
    <property type="molecule type" value="Genomic_DNA"/>
</dbReference>
<dbReference type="GO" id="GO:0005351">
    <property type="term" value="F:carbohydrate:proton symporter activity"/>
    <property type="evidence" value="ECO:0007669"/>
    <property type="project" value="TreeGrafter"/>
</dbReference>
<feature type="transmembrane region" description="Helical" evidence="9">
    <location>
        <begin position="1245"/>
        <end position="1267"/>
    </location>
</feature>
<dbReference type="SUPFAM" id="SSF53474">
    <property type="entry name" value="alpha/beta-Hydrolases"/>
    <property type="match status" value="1"/>
</dbReference>
<keyword evidence="4 9" id="KW-0812">Transmembrane</keyword>
<evidence type="ECO:0000256" key="8">
    <source>
        <dbReference type="SAM" id="MobiDB-lite"/>
    </source>
</evidence>
<feature type="region of interest" description="Disordered" evidence="8">
    <location>
        <begin position="56"/>
        <end position="78"/>
    </location>
</feature>
<dbReference type="Pfam" id="PF00083">
    <property type="entry name" value="Sugar_tr"/>
    <property type="match status" value="1"/>
</dbReference>
<dbReference type="Gene3D" id="3.40.50.300">
    <property type="entry name" value="P-loop containing nucleotide triphosphate hydrolases"/>
    <property type="match status" value="1"/>
</dbReference>
<feature type="transmembrane region" description="Helical" evidence="9">
    <location>
        <begin position="1156"/>
        <end position="1176"/>
    </location>
</feature>
<evidence type="ECO:0000256" key="6">
    <source>
        <dbReference type="ARBA" id="ARBA00022989"/>
    </source>
</evidence>
<comment type="caution">
    <text evidence="11">The sequence shown here is derived from an EMBL/GenBank/DDBJ whole genome shotgun (WGS) entry which is preliminary data.</text>
</comment>
<dbReference type="InterPro" id="IPR005828">
    <property type="entry name" value="MFS_sugar_transport-like"/>
</dbReference>
<feature type="transmembrane region" description="Helical" evidence="9">
    <location>
        <begin position="1076"/>
        <end position="1092"/>
    </location>
</feature>
<dbReference type="PROSITE" id="PS50850">
    <property type="entry name" value="MFS"/>
    <property type="match status" value="1"/>
</dbReference>
<keyword evidence="3" id="KW-0813">Transport</keyword>
<evidence type="ECO:0000313" key="12">
    <source>
        <dbReference type="Proteomes" id="UP000730481"/>
    </source>
</evidence>
<dbReference type="OrthoDB" id="7464126at2759"/>
<dbReference type="InterPro" id="IPR020846">
    <property type="entry name" value="MFS_dom"/>
</dbReference>
<proteinExistence type="inferred from homology"/>
<feature type="transmembrane region" description="Helical" evidence="9">
    <location>
        <begin position="1333"/>
        <end position="1355"/>
    </location>
</feature>
<dbReference type="PANTHER" id="PTHR48022">
    <property type="entry name" value="PLASTIDIC GLUCOSE TRANSPORTER 4"/>
    <property type="match status" value="1"/>
</dbReference>
<feature type="domain" description="Major facilitator superfamily (MFS) profile" evidence="10">
    <location>
        <begin position="1079"/>
        <end position="1520"/>
    </location>
</feature>
<keyword evidence="12" id="KW-1185">Reference proteome</keyword>
<dbReference type="SUPFAM" id="SSF52540">
    <property type="entry name" value="P-loop containing nucleoside triphosphate hydrolases"/>
    <property type="match status" value="1"/>
</dbReference>
<accession>A0A9P5E1S5</accession>
<organism evidence="11 12">
    <name type="scientific">Fusarium beomiforme</name>
    <dbReference type="NCBI Taxonomy" id="44412"/>
    <lineage>
        <taxon>Eukaryota</taxon>
        <taxon>Fungi</taxon>
        <taxon>Dikarya</taxon>
        <taxon>Ascomycota</taxon>
        <taxon>Pezizomycotina</taxon>
        <taxon>Sordariomycetes</taxon>
        <taxon>Hypocreomycetidae</taxon>
        <taxon>Hypocreales</taxon>
        <taxon>Nectriaceae</taxon>
        <taxon>Fusarium</taxon>
        <taxon>Fusarium burgessii species complex</taxon>
    </lineage>
</organism>
<dbReference type="Gene3D" id="1.20.1250.20">
    <property type="entry name" value="MFS general substrate transporter like domains"/>
    <property type="match status" value="1"/>
</dbReference>
<dbReference type="GO" id="GO:0016020">
    <property type="term" value="C:membrane"/>
    <property type="evidence" value="ECO:0007669"/>
    <property type="project" value="UniProtKB-SubCell"/>
</dbReference>
<protein>
    <recommendedName>
        <fullName evidence="10">Major facilitator superfamily (MFS) profile domain-containing protein</fullName>
    </recommendedName>
</protein>
<dbReference type="Pfam" id="PF24883">
    <property type="entry name" value="NPHP3_N"/>
    <property type="match status" value="1"/>
</dbReference>
<feature type="transmembrane region" description="Helical" evidence="9">
    <location>
        <begin position="1125"/>
        <end position="1144"/>
    </location>
</feature>
<evidence type="ECO:0000256" key="7">
    <source>
        <dbReference type="ARBA" id="ARBA00023136"/>
    </source>
</evidence>
<feature type="transmembrane region" description="Helical" evidence="9">
    <location>
        <begin position="1428"/>
        <end position="1450"/>
    </location>
</feature>
<gene>
    <name evidence="11" type="ORF">FBEOM_502</name>
</gene>
<feature type="transmembrane region" description="Helical" evidence="9">
    <location>
        <begin position="1214"/>
        <end position="1233"/>
    </location>
</feature>
<keyword evidence="7 9" id="KW-0472">Membrane</keyword>
<dbReference type="FunFam" id="1.20.1250.20:FF:000078">
    <property type="entry name" value="MFS maltose transporter, putative"/>
    <property type="match status" value="1"/>
</dbReference>
<keyword evidence="5" id="KW-0677">Repeat</keyword>
<evidence type="ECO:0000256" key="2">
    <source>
        <dbReference type="ARBA" id="ARBA00010992"/>
    </source>
</evidence>
<comment type="similarity">
    <text evidence="2">Belongs to the major facilitator superfamily. Sugar transporter (TC 2.A.1.1) family.</text>
</comment>
<dbReference type="InterPro" id="IPR050360">
    <property type="entry name" value="MFS_Sugar_Transporters"/>
</dbReference>
<reference evidence="11" key="2">
    <citation type="submission" date="2020-02" db="EMBL/GenBank/DDBJ databases">
        <title>Identification and distribution of gene clusters putatively required for synthesis of sphingolipid metabolism inhibitors in phylogenetically diverse species of the filamentous fungus Fusarium.</title>
        <authorList>
            <person name="Kim H.-S."/>
            <person name="Busman M."/>
            <person name="Brown D.W."/>
            <person name="Divon H."/>
            <person name="Uhlig S."/>
            <person name="Proctor R.H."/>
        </authorList>
    </citation>
    <scope>NUCLEOTIDE SEQUENCE</scope>
    <source>
        <strain evidence="11">NRRL 25174</strain>
    </source>
</reference>
<dbReference type="InterPro" id="IPR027417">
    <property type="entry name" value="P-loop_NTPase"/>
</dbReference>
<evidence type="ECO:0000313" key="11">
    <source>
        <dbReference type="EMBL" id="KAF4345552.1"/>
    </source>
</evidence>
<dbReference type="PANTHER" id="PTHR48022:SF77">
    <property type="entry name" value="MAJOR FACILITATOR SUPERFAMILY (MFS) PROFILE DOMAIN-CONTAINING PROTEIN"/>
    <property type="match status" value="1"/>
</dbReference>
<comment type="subcellular location">
    <subcellularLocation>
        <location evidence="1">Membrane</location>
        <topology evidence="1">Multi-pass membrane protein</topology>
    </subcellularLocation>
</comment>
<feature type="compositionally biased region" description="Polar residues" evidence="8">
    <location>
        <begin position="57"/>
        <end position="67"/>
    </location>
</feature>
<feature type="compositionally biased region" description="Basic and acidic residues" evidence="8">
    <location>
        <begin position="1554"/>
        <end position="1567"/>
    </location>
</feature>
<evidence type="ECO:0000256" key="1">
    <source>
        <dbReference type="ARBA" id="ARBA00004141"/>
    </source>
</evidence>
<feature type="compositionally biased region" description="Polar residues" evidence="8">
    <location>
        <begin position="104"/>
        <end position="113"/>
    </location>
</feature>
<dbReference type="InterPro" id="IPR056884">
    <property type="entry name" value="NPHP3-like_N"/>
</dbReference>
<evidence type="ECO:0000259" key="10">
    <source>
        <dbReference type="PROSITE" id="PS50850"/>
    </source>
</evidence>
<dbReference type="InterPro" id="IPR029058">
    <property type="entry name" value="AB_hydrolase_fold"/>
</dbReference>